<accession>A0ABZ2C4Z0</accession>
<dbReference type="EMBL" id="CP133270">
    <property type="protein sequence ID" value="WVX66800.1"/>
    <property type="molecule type" value="Genomic_DNA"/>
</dbReference>
<evidence type="ECO:0000313" key="10">
    <source>
        <dbReference type="EMBL" id="WVX66800.1"/>
    </source>
</evidence>
<evidence type="ECO:0000256" key="6">
    <source>
        <dbReference type="ARBA" id="ARBA00023136"/>
    </source>
</evidence>
<keyword evidence="5 8" id="KW-1133">Transmembrane helix</keyword>
<keyword evidence="7" id="KW-0143">Chaperone</keyword>
<comment type="subcellular location">
    <subcellularLocation>
        <location evidence="2">Cell membrane</location>
    </subcellularLocation>
    <subcellularLocation>
        <location evidence="1">Membrane</location>
        <topology evidence="1">Single-pass membrane protein</topology>
    </subcellularLocation>
</comment>
<gene>
    <name evidence="10" type="ORF">Bealeia1_00985</name>
</gene>
<dbReference type="PANTHER" id="PTHR38035:SF1">
    <property type="entry name" value="ANCILLARY SECYEG TRANSLOCON SUBUNIT"/>
    <property type="match status" value="1"/>
</dbReference>
<feature type="transmembrane region" description="Helical" evidence="8">
    <location>
        <begin position="44"/>
        <end position="65"/>
    </location>
</feature>
<evidence type="ECO:0000256" key="2">
    <source>
        <dbReference type="ARBA" id="ARBA00004236"/>
    </source>
</evidence>
<proteinExistence type="predicted"/>
<dbReference type="InterPro" id="IPR026039">
    <property type="entry name" value="YfgM"/>
</dbReference>
<feature type="domain" description="Ancillary SecYEG translocon subunit/Cell division coordinator CpoB TPR" evidence="9">
    <location>
        <begin position="40"/>
        <end position="220"/>
    </location>
</feature>
<dbReference type="PANTHER" id="PTHR38035">
    <property type="entry name" value="UPF0070 PROTEIN YFGM"/>
    <property type="match status" value="1"/>
</dbReference>
<evidence type="ECO:0000259" key="9">
    <source>
        <dbReference type="Pfam" id="PF09976"/>
    </source>
</evidence>
<name>A0ABZ2C4Z0_9PROT</name>
<dbReference type="Pfam" id="PF09976">
    <property type="entry name" value="TPR_21"/>
    <property type="match status" value="1"/>
</dbReference>
<keyword evidence="4 8" id="KW-0812">Transmembrane</keyword>
<keyword evidence="3" id="KW-1003">Cell membrane</keyword>
<evidence type="ECO:0000256" key="8">
    <source>
        <dbReference type="SAM" id="Phobius"/>
    </source>
</evidence>
<evidence type="ECO:0000256" key="5">
    <source>
        <dbReference type="ARBA" id="ARBA00022989"/>
    </source>
</evidence>
<protein>
    <submittedName>
        <fullName evidence="10">Tetratricopeptide repeat-like domain</fullName>
    </submittedName>
</protein>
<evidence type="ECO:0000256" key="1">
    <source>
        <dbReference type="ARBA" id="ARBA00004167"/>
    </source>
</evidence>
<reference evidence="10 11" key="1">
    <citation type="journal article" date="2024" name="Environ. Microbiol.">
        <title>Novel evolutionary insights on the interactions of the Holosporales (Alphaproteobacteria) with eukaryotic hosts from comparative genomics.</title>
        <authorList>
            <person name="Giovannini M."/>
            <person name="Petroni G."/>
            <person name="Castelli M."/>
        </authorList>
    </citation>
    <scope>NUCLEOTIDE SEQUENCE [LARGE SCALE GENOMIC DNA]</scope>
    <source>
        <strain evidence="10 11">US_Bl 15I1</strain>
    </source>
</reference>
<dbReference type="Proteomes" id="UP001330434">
    <property type="component" value="Chromosome"/>
</dbReference>
<evidence type="ECO:0000313" key="11">
    <source>
        <dbReference type="Proteomes" id="UP001330434"/>
    </source>
</evidence>
<sequence>MKGCSYFKEQIKGDWQRRLALADIFDELQEDIKEQRIHDLWKAWGNWIIGGAILIVIGAACVPAWKYYHHSVKTSESAQYTSAVHLAGLGKTEEAQAIFTKLISSGKTGYAKLASLQSAAVSLQNAKTKGSTELTKALQTYQDLNLNEASDLSFSGLSKILAAYAGIESQESATLINQFTPLASEGNPWQGLSLELQGIYALQKGDKSKTAESFNAILNARHISPQNTARALLMMASLGIAPEIQREPQSKE</sequence>
<keyword evidence="11" id="KW-1185">Reference proteome</keyword>
<evidence type="ECO:0000256" key="3">
    <source>
        <dbReference type="ARBA" id="ARBA00022475"/>
    </source>
</evidence>
<dbReference type="InterPro" id="IPR018704">
    <property type="entry name" value="SecYEG/CpoB_TPR"/>
</dbReference>
<organism evidence="10 11">
    <name type="scientific">Candidatus Bealeia paramacronuclearis</name>
    <dbReference type="NCBI Taxonomy" id="1921001"/>
    <lineage>
        <taxon>Bacteria</taxon>
        <taxon>Pseudomonadati</taxon>
        <taxon>Pseudomonadota</taxon>
        <taxon>Alphaproteobacteria</taxon>
        <taxon>Holosporales</taxon>
        <taxon>Holosporaceae</taxon>
        <taxon>Candidatus Bealeia</taxon>
    </lineage>
</organism>
<evidence type="ECO:0000256" key="7">
    <source>
        <dbReference type="ARBA" id="ARBA00023186"/>
    </source>
</evidence>
<keyword evidence="6 8" id="KW-0472">Membrane</keyword>
<evidence type="ECO:0000256" key="4">
    <source>
        <dbReference type="ARBA" id="ARBA00022692"/>
    </source>
</evidence>